<dbReference type="VEuPathDB" id="TriTrypDB:LpyrH10_18_0870"/>
<dbReference type="Gene3D" id="1.20.1250.20">
    <property type="entry name" value="MFS general substrate transporter like domains"/>
    <property type="match status" value="2"/>
</dbReference>
<dbReference type="Pfam" id="PF06813">
    <property type="entry name" value="Nodulin-like"/>
    <property type="match status" value="1"/>
</dbReference>
<dbReference type="AlphaFoldDB" id="A0A0M9FVL5"/>
<dbReference type="VEuPathDB" id="TriTrypDB:LpyrH10_18_0850"/>
<evidence type="ECO:0000313" key="13">
    <source>
        <dbReference type="EMBL" id="KPA77005.1"/>
    </source>
</evidence>
<protein>
    <recommendedName>
        <fullName evidence="7">Nodulin-like domain-containing protein</fullName>
    </recommendedName>
</protein>
<evidence type="ECO:0000256" key="3">
    <source>
        <dbReference type="ARBA" id="ARBA00022989"/>
    </source>
</evidence>
<evidence type="ECO:0000313" key="9">
    <source>
        <dbReference type="EMBL" id="KPA77001.1"/>
    </source>
</evidence>
<dbReference type="PANTHER" id="PTHR21576:SF157">
    <property type="entry name" value="NODULIN-LIKE DOMAIN-CONTAINING PROTEIN"/>
    <property type="match status" value="1"/>
</dbReference>
<feature type="transmembrane region" description="Helical" evidence="6">
    <location>
        <begin position="90"/>
        <end position="112"/>
    </location>
</feature>
<dbReference type="Proteomes" id="UP000037923">
    <property type="component" value="Unassembled WGS sequence"/>
</dbReference>
<comment type="subcellular location">
    <subcellularLocation>
        <location evidence="1">Membrane</location>
        <topology evidence="1">Multi-pass membrane protein</topology>
    </subcellularLocation>
</comment>
<dbReference type="OMA" id="GTMQQRY"/>
<evidence type="ECO:0000256" key="2">
    <source>
        <dbReference type="ARBA" id="ARBA00022692"/>
    </source>
</evidence>
<dbReference type="EMBL" id="LGTL01000018">
    <property type="protein sequence ID" value="KPA76999.1"/>
    <property type="molecule type" value="Genomic_DNA"/>
</dbReference>
<evidence type="ECO:0000313" key="8">
    <source>
        <dbReference type="EMBL" id="KPA77000.1"/>
    </source>
</evidence>
<dbReference type="RefSeq" id="XP_015655441.1">
    <property type="nucleotide sequence ID" value="XM_015805964.1"/>
</dbReference>
<reference evidence="8 14" key="1">
    <citation type="submission" date="2015-07" db="EMBL/GenBank/DDBJ databases">
        <title>High-quality genome of monoxenous trypanosomatid Leptomonas pyrrhocoris.</title>
        <authorList>
            <person name="Flegontov P."/>
            <person name="Butenko A."/>
            <person name="Firsov S."/>
            <person name="Vlcek C."/>
            <person name="Logacheva M.D."/>
            <person name="Field M."/>
            <person name="Filatov D."/>
            <person name="Flegontova O."/>
            <person name="Gerasimov E."/>
            <person name="Jackson A.P."/>
            <person name="Kelly S."/>
            <person name="Opperdoes F."/>
            <person name="O'Reilly A."/>
            <person name="Votypka J."/>
            <person name="Yurchenko V."/>
            <person name="Lukes J."/>
        </authorList>
    </citation>
    <scope>NUCLEOTIDE SEQUENCE [LARGE SCALE GENOMIC DNA]</scope>
    <source>
        <strain evidence="8">H10</strain>
    </source>
</reference>
<dbReference type="RefSeq" id="XP_015655439.1">
    <property type="nucleotide sequence ID" value="XM_015805962.1"/>
</dbReference>
<dbReference type="EMBL" id="LGTL01000018">
    <property type="protein sequence ID" value="KPA77005.1"/>
    <property type="molecule type" value="Genomic_DNA"/>
</dbReference>
<evidence type="ECO:0000313" key="12">
    <source>
        <dbReference type="EMBL" id="KPA77004.1"/>
    </source>
</evidence>
<gene>
    <name evidence="8" type="ORF">ABB37_07356</name>
    <name evidence="9" type="ORF">ABB37_07357</name>
    <name evidence="10" type="ORF">ABB37_07358</name>
    <name evidence="11" type="ORF">ABB37_07359</name>
    <name evidence="12" type="ORF">ABB37_07360</name>
    <name evidence="13" type="ORF">ABB37_07361</name>
</gene>
<feature type="transmembrane region" description="Helical" evidence="6">
    <location>
        <begin position="124"/>
        <end position="148"/>
    </location>
</feature>
<evidence type="ECO:0000313" key="10">
    <source>
        <dbReference type="EMBL" id="KPA77002.1"/>
    </source>
</evidence>
<feature type="transmembrane region" description="Helical" evidence="6">
    <location>
        <begin position="66"/>
        <end position="84"/>
    </location>
</feature>
<feature type="compositionally biased region" description="Basic and acidic residues" evidence="5">
    <location>
        <begin position="333"/>
        <end position="346"/>
    </location>
</feature>
<feature type="transmembrane region" description="Helical" evidence="6">
    <location>
        <begin position="277"/>
        <end position="299"/>
    </location>
</feature>
<dbReference type="GeneID" id="26907647"/>
<feature type="transmembrane region" description="Helical" evidence="6">
    <location>
        <begin position="244"/>
        <end position="265"/>
    </location>
</feature>
<dbReference type="InterPro" id="IPR010658">
    <property type="entry name" value="Nodulin-like"/>
</dbReference>
<feature type="transmembrane region" description="Helical" evidence="6">
    <location>
        <begin position="400"/>
        <end position="418"/>
    </location>
</feature>
<dbReference type="GeneID" id="26907644"/>
<proteinExistence type="predicted"/>
<dbReference type="GO" id="GO:0016020">
    <property type="term" value="C:membrane"/>
    <property type="evidence" value="ECO:0007669"/>
    <property type="project" value="UniProtKB-SubCell"/>
</dbReference>
<dbReference type="VEuPathDB" id="TriTrypDB:LpyrH10_18_0860"/>
<dbReference type="SUPFAM" id="SSF103473">
    <property type="entry name" value="MFS general substrate transporter"/>
    <property type="match status" value="1"/>
</dbReference>
<feature type="transmembrane region" description="Helical" evidence="6">
    <location>
        <begin position="500"/>
        <end position="520"/>
    </location>
</feature>
<dbReference type="GeneID" id="26907642"/>
<dbReference type="GeneID" id="26907646"/>
<dbReference type="RefSeq" id="XP_015655444.1">
    <property type="nucleotide sequence ID" value="XM_015805967.1"/>
</dbReference>
<feature type="transmembrane region" description="Helical" evidence="6">
    <location>
        <begin position="154"/>
        <end position="174"/>
    </location>
</feature>
<dbReference type="RefSeq" id="XP_015655443.1">
    <property type="nucleotide sequence ID" value="XM_015805966.1"/>
</dbReference>
<keyword evidence="14" id="KW-1185">Reference proteome</keyword>
<feature type="transmembrane region" description="Helical" evidence="6">
    <location>
        <begin position="26"/>
        <end position="45"/>
    </location>
</feature>
<feature type="transmembrane region" description="Helical" evidence="6">
    <location>
        <begin position="473"/>
        <end position="494"/>
    </location>
</feature>
<evidence type="ECO:0000313" key="14">
    <source>
        <dbReference type="Proteomes" id="UP000037923"/>
    </source>
</evidence>
<dbReference type="RefSeq" id="XP_015655440.1">
    <property type="nucleotide sequence ID" value="XM_015805963.1"/>
</dbReference>
<dbReference type="PANTHER" id="PTHR21576">
    <property type="entry name" value="UNCHARACTERIZED NODULIN-LIKE PROTEIN"/>
    <property type="match status" value="1"/>
</dbReference>
<feature type="transmembrane region" description="Helical" evidence="6">
    <location>
        <begin position="532"/>
        <end position="552"/>
    </location>
</feature>
<name>A0A0M9FVL5_LEPPY</name>
<dbReference type="VEuPathDB" id="TriTrypDB:LpyrH10_18_0830"/>
<feature type="transmembrane region" description="Helical" evidence="6">
    <location>
        <begin position="576"/>
        <end position="597"/>
    </location>
</feature>
<organism evidence="8 14">
    <name type="scientific">Leptomonas pyrrhocoris</name>
    <name type="common">Firebug parasite</name>
    <dbReference type="NCBI Taxonomy" id="157538"/>
    <lineage>
        <taxon>Eukaryota</taxon>
        <taxon>Discoba</taxon>
        <taxon>Euglenozoa</taxon>
        <taxon>Kinetoplastea</taxon>
        <taxon>Metakinetoplastina</taxon>
        <taxon>Trypanosomatida</taxon>
        <taxon>Trypanosomatidae</taxon>
        <taxon>Leishmaniinae</taxon>
        <taxon>Leptomonas</taxon>
    </lineage>
</organism>
<dbReference type="GeneID" id="26907645"/>
<dbReference type="EMBL" id="LGTL01000018">
    <property type="protein sequence ID" value="KPA77004.1"/>
    <property type="molecule type" value="Genomic_DNA"/>
</dbReference>
<evidence type="ECO:0000256" key="4">
    <source>
        <dbReference type="ARBA" id="ARBA00023136"/>
    </source>
</evidence>
<dbReference type="VEuPathDB" id="TriTrypDB:LpyrH10_18_0840"/>
<evidence type="ECO:0000256" key="1">
    <source>
        <dbReference type="ARBA" id="ARBA00004141"/>
    </source>
</evidence>
<dbReference type="RefSeq" id="XP_015655438.1">
    <property type="nucleotide sequence ID" value="XM_015805961.1"/>
</dbReference>
<dbReference type="EMBL" id="LGTL01000018">
    <property type="protein sequence ID" value="KPA77002.1"/>
    <property type="molecule type" value="Genomic_DNA"/>
</dbReference>
<comment type="caution">
    <text evidence="8">The sequence shown here is derived from an EMBL/GenBank/DDBJ whole genome shotgun (WGS) entry which is preliminary data.</text>
</comment>
<dbReference type="OrthoDB" id="265598at2759"/>
<dbReference type="GeneID" id="26907643"/>
<feature type="region of interest" description="Disordered" evidence="5">
    <location>
        <begin position="633"/>
        <end position="656"/>
    </location>
</feature>
<keyword evidence="3 6" id="KW-1133">Transmembrane helix</keyword>
<dbReference type="VEuPathDB" id="TriTrypDB:LpyrH10_18_0880"/>
<dbReference type="EMBL" id="LGTL01000018">
    <property type="protein sequence ID" value="KPA77001.1"/>
    <property type="molecule type" value="Genomic_DNA"/>
</dbReference>
<evidence type="ECO:0000259" key="7">
    <source>
        <dbReference type="Pfam" id="PF06813"/>
    </source>
</evidence>
<feature type="transmembrane region" description="Helical" evidence="6">
    <location>
        <begin position="186"/>
        <end position="206"/>
    </location>
</feature>
<dbReference type="EMBL" id="LGTL01000018">
    <property type="protein sequence ID" value="KPA77000.1"/>
    <property type="molecule type" value="Genomic_DNA"/>
</dbReference>
<feature type="region of interest" description="Disordered" evidence="5">
    <location>
        <begin position="330"/>
        <end position="356"/>
    </location>
</feature>
<dbReference type="EMBL" id="LGTL01000018">
    <property type="protein sequence ID" value="KPA77003.1"/>
    <property type="molecule type" value="Genomic_DNA"/>
</dbReference>
<sequence>METHEKVEIVKLASGPQKPVSEYKRFAILVLGSFGCIVCSFSYAWNLVSADMQERYHFTQRDMSTIVTVGLVVQYCVLPYAFLFDYLGPLPIVILATIYFPLGTLLLALCFMGKINGSVATLSVFNALMSCGCSLFDLGCCVTVLSYFPTNRGPVTALLKTFTGLGSALVACLYAGYFHSDPEKHFFFLFALALVVGVLCMVFLRLPEYHLTQYQLSHLPIEERQRRENTKAQYLRQKPPIWRFVYGFVILIVLIVFLPTQSALASYRHLDSSAKRAFAIVTTILTLLYLVVAAPVPFWDPKLEDPEEDSEDLDADANISLALKIDSGNNARKQHDTNEPHCERSEPAGNDDNIHKGNSTVTAEAMLEEDDLKEGELEIDYIAPAYPGSFIHNLRTLELWALWWTMFTVVGSEFVIIYNATNILAALQGEDPSSSLSTLLTVLNGVGSAVGRLLMSYFEVHTQKRKAEDRIPITISLFLPTGSIIISLILFLVLPAAALPLPYVVAALGNGFLAGVTLLVSRTIFAKDPAKHYNFCFTATMLASLVFNRFLYGEWYTVQAEKQNHANHRCYGKHCVLMPLVVLMALACTAFATDAVLHLRYRSFCQRTLAERARLHELAHHNHEMNEAINSLHSDTTPADADGEPRGEAVQSNSRP</sequence>
<keyword evidence="4 6" id="KW-0472">Membrane</keyword>
<feature type="domain" description="Nodulin-like" evidence="7">
    <location>
        <begin position="45"/>
        <end position="292"/>
    </location>
</feature>
<evidence type="ECO:0000256" key="6">
    <source>
        <dbReference type="SAM" id="Phobius"/>
    </source>
</evidence>
<dbReference type="InterPro" id="IPR036259">
    <property type="entry name" value="MFS_trans_sf"/>
</dbReference>
<dbReference type="RefSeq" id="XP_015655442.1">
    <property type="nucleotide sequence ID" value="XM_015805965.1"/>
</dbReference>
<evidence type="ECO:0000313" key="11">
    <source>
        <dbReference type="EMBL" id="KPA77003.1"/>
    </source>
</evidence>
<accession>A0A0M9FVL5</accession>
<keyword evidence="2 6" id="KW-0812">Transmembrane</keyword>
<evidence type="ECO:0000256" key="5">
    <source>
        <dbReference type="SAM" id="MobiDB-lite"/>
    </source>
</evidence>